<proteinExistence type="predicted"/>
<sequence length="439" mass="49864">MLLTDCYFLSLFSHGTLIKRKISLLKCHGCIPDSFSVSKNFLECVQASPNIYECVNKSVEGQEDDKTISFLRDLVLECYLQHMLDASEGEVKQILKTYFRISYKSLLLIHETVKILTEELKFPKDHVKGHGYLFNAHPRELRKMLENIPSLGGIPLRDFLYKHPVVAISNYKTFSQTLQLLKKAGISEESIIETPLVFTLSVENVQKGLALLKSGSVKPEIKALLSHPQMLRLVVHHDSVNQRLNYLKNFEQSSDLKPVTSLNLLCGSHRQFERYVSGVGGTNRGNDVVNYITKTLGSVSKTDGERGLVTPTSVRNSLKRHIHWRNVPLSEIQSCLEMLLKLGFSCKEIMFSLQIVLYSPSKVNAQLERLSQEDPLSSFDDTLKKSRIEEGSEGQSNVEAIQHDIFCIPSHLKKLALPLCLYFLEKDHHFSGDGIWFRQ</sequence>
<evidence type="ECO:0000313" key="1">
    <source>
        <dbReference type="EMBL" id="KAG8236607.1"/>
    </source>
</evidence>
<name>A0A8K0KL40_LADFU</name>
<gene>
    <name evidence="1" type="ORF">J437_LFUL016856</name>
</gene>
<dbReference type="Gene3D" id="1.25.70.10">
    <property type="entry name" value="Transcription termination factor 3, mitochondrial"/>
    <property type="match status" value="1"/>
</dbReference>
<dbReference type="EMBL" id="KZ309048">
    <property type="protein sequence ID" value="KAG8236607.1"/>
    <property type="molecule type" value="Genomic_DNA"/>
</dbReference>
<dbReference type="InterPro" id="IPR038538">
    <property type="entry name" value="MTERF_sf"/>
</dbReference>
<keyword evidence="2" id="KW-1185">Reference proteome</keyword>
<dbReference type="Proteomes" id="UP000792457">
    <property type="component" value="Unassembled WGS sequence"/>
</dbReference>
<accession>A0A8K0KL40</accession>
<dbReference type="OrthoDB" id="10064535at2759"/>
<protein>
    <submittedName>
        <fullName evidence="1">Uncharacterized protein</fullName>
    </submittedName>
</protein>
<reference evidence="1" key="1">
    <citation type="submission" date="2013-04" db="EMBL/GenBank/DDBJ databases">
        <authorList>
            <person name="Qu J."/>
            <person name="Murali S.C."/>
            <person name="Bandaranaike D."/>
            <person name="Bellair M."/>
            <person name="Blankenburg K."/>
            <person name="Chao H."/>
            <person name="Dinh H."/>
            <person name="Doddapaneni H."/>
            <person name="Downs B."/>
            <person name="Dugan-Rocha S."/>
            <person name="Elkadiri S."/>
            <person name="Gnanaolivu R.D."/>
            <person name="Hernandez B."/>
            <person name="Javaid M."/>
            <person name="Jayaseelan J.C."/>
            <person name="Lee S."/>
            <person name="Li M."/>
            <person name="Ming W."/>
            <person name="Munidasa M."/>
            <person name="Muniz J."/>
            <person name="Nguyen L."/>
            <person name="Ongeri F."/>
            <person name="Osuji N."/>
            <person name="Pu L.-L."/>
            <person name="Puazo M."/>
            <person name="Qu C."/>
            <person name="Quiroz J."/>
            <person name="Raj R."/>
            <person name="Weissenberger G."/>
            <person name="Xin Y."/>
            <person name="Zou X."/>
            <person name="Han Y."/>
            <person name="Richards S."/>
            <person name="Worley K."/>
            <person name="Muzny D."/>
            <person name="Gibbs R."/>
        </authorList>
    </citation>
    <scope>NUCLEOTIDE SEQUENCE</scope>
    <source>
        <strain evidence="1">Sampled in the wild</strain>
    </source>
</reference>
<reference evidence="1" key="2">
    <citation type="submission" date="2017-10" db="EMBL/GenBank/DDBJ databases">
        <title>Ladona fulva Genome sequencing and assembly.</title>
        <authorList>
            <person name="Murali S."/>
            <person name="Richards S."/>
            <person name="Bandaranaike D."/>
            <person name="Bellair M."/>
            <person name="Blankenburg K."/>
            <person name="Chao H."/>
            <person name="Dinh H."/>
            <person name="Doddapaneni H."/>
            <person name="Dugan-Rocha S."/>
            <person name="Elkadiri S."/>
            <person name="Gnanaolivu R."/>
            <person name="Hernandez B."/>
            <person name="Skinner E."/>
            <person name="Javaid M."/>
            <person name="Lee S."/>
            <person name="Li M."/>
            <person name="Ming W."/>
            <person name="Munidasa M."/>
            <person name="Muniz J."/>
            <person name="Nguyen L."/>
            <person name="Hughes D."/>
            <person name="Osuji N."/>
            <person name="Pu L.-L."/>
            <person name="Puazo M."/>
            <person name="Qu C."/>
            <person name="Quiroz J."/>
            <person name="Raj R."/>
            <person name="Weissenberger G."/>
            <person name="Xin Y."/>
            <person name="Zou X."/>
            <person name="Han Y."/>
            <person name="Worley K."/>
            <person name="Muzny D."/>
            <person name="Gibbs R."/>
        </authorList>
    </citation>
    <scope>NUCLEOTIDE SEQUENCE</scope>
    <source>
        <strain evidence="1">Sampled in the wild</strain>
    </source>
</reference>
<comment type="caution">
    <text evidence="1">The sequence shown here is derived from an EMBL/GenBank/DDBJ whole genome shotgun (WGS) entry which is preliminary data.</text>
</comment>
<evidence type="ECO:0000313" key="2">
    <source>
        <dbReference type="Proteomes" id="UP000792457"/>
    </source>
</evidence>
<organism evidence="1 2">
    <name type="scientific">Ladona fulva</name>
    <name type="common">Scarce chaser dragonfly</name>
    <name type="synonym">Libellula fulva</name>
    <dbReference type="NCBI Taxonomy" id="123851"/>
    <lineage>
        <taxon>Eukaryota</taxon>
        <taxon>Metazoa</taxon>
        <taxon>Ecdysozoa</taxon>
        <taxon>Arthropoda</taxon>
        <taxon>Hexapoda</taxon>
        <taxon>Insecta</taxon>
        <taxon>Pterygota</taxon>
        <taxon>Palaeoptera</taxon>
        <taxon>Odonata</taxon>
        <taxon>Epiprocta</taxon>
        <taxon>Anisoptera</taxon>
        <taxon>Libelluloidea</taxon>
        <taxon>Libellulidae</taxon>
        <taxon>Ladona</taxon>
    </lineage>
</organism>
<dbReference type="AlphaFoldDB" id="A0A8K0KL40"/>